<keyword evidence="4" id="KW-0249">Electron transport</keyword>
<name>A0A369BMP9_9FIRM</name>
<dbReference type="OrthoDB" id="9786132at2"/>
<evidence type="ECO:0000256" key="4">
    <source>
        <dbReference type="ARBA" id="ARBA00022982"/>
    </source>
</evidence>
<evidence type="ECO:0000313" key="10">
    <source>
        <dbReference type="Proteomes" id="UP000253034"/>
    </source>
</evidence>
<dbReference type="GO" id="GO:0051539">
    <property type="term" value="F:4 iron, 4 sulfur cluster binding"/>
    <property type="evidence" value="ECO:0007669"/>
    <property type="project" value="UniProtKB-KW"/>
</dbReference>
<feature type="domain" description="4Fe-4S ferredoxin-type" evidence="8">
    <location>
        <begin position="191"/>
        <end position="218"/>
    </location>
</feature>
<dbReference type="PROSITE" id="PS51379">
    <property type="entry name" value="4FE4S_FER_2"/>
    <property type="match status" value="2"/>
</dbReference>
<keyword evidence="7" id="KW-0812">Transmembrane</keyword>
<evidence type="ECO:0000256" key="7">
    <source>
        <dbReference type="SAM" id="Phobius"/>
    </source>
</evidence>
<dbReference type="InterPro" id="IPR051684">
    <property type="entry name" value="Electron_Trans/Redox"/>
</dbReference>
<dbReference type="Proteomes" id="UP000253034">
    <property type="component" value="Unassembled WGS sequence"/>
</dbReference>
<dbReference type="GO" id="GO:0046872">
    <property type="term" value="F:metal ion binding"/>
    <property type="evidence" value="ECO:0007669"/>
    <property type="project" value="UniProtKB-KW"/>
</dbReference>
<keyword evidence="5" id="KW-0408">Iron</keyword>
<keyword evidence="7" id="KW-1133">Transmembrane helix</keyword>
<reference evidence="9 10" key="1">
    <citation type="submission" date="2018-07" db="EMBL/GenBank/DDBJ databases">
        <title>Genomic Encyclopedia of Type Strains, Phase IV (KMG-IV): sequencing the most valuable type-strain genomes for metagenomic binning, comparative biology and taxonomic classification.</title>
        <authorList>
            <person name="Goeker M."/>
        </authorList>
    </citation>
    <scope>NUCLEOTIDE SEQUENCE [LARGE SCALE GENOMIC DNA]</scope>
    <source>
        <strain evidence="9 10">DSM 27016</strain>
    </source>
</reference>
<evidence type="ECO:0000256" key="5">
    <source>
        <dbReference type="ARBA" id="ARBA00023004"/>
    </source>
</evidence>
<evidence type="ECO:0000259" key="8">
    <source>
        <dbReference type="PROSITE" id="PS51379"/>
    </source>
</evidence>
<evidence type="ECO:0000256" key="3">
    <source>
        <dbReference type="ARBA" id="ARBA00022723"/>
    </source>
</evidence>
<dbReference type="PROSITE" id="PS00198">
    <property type="entry name" value="4FE4S_FER_1"/>
    <property type="match status" value="1"/>
</dbReference>
<dbReference type="Pfam" id="PF12801">
    <property type="entry name" value="Fer4_5"/>
    <property type="match status" value="2"/>
</dbReference>
<dbReference type="InterPro" id="IPR017900">
    <property type="entry name" value="4Fe4S_Fe_S_CS"/>
</dbReference>
<keyword evidence="1" id="KW-0813">Transport</keyword>
<gene>
    <name evidence="9" type="ORF">DFR58_101157</name>
</gene>
<accession>A0A369BMP9</accession>
<proteinExistence type="predicted"/>
<dbReference type="EMBL" id="QPJT01000001">
    <property type="protein sequence ID" value="RCX20954.1"/>
    <property type="molecule type" value="Genomic_DNA"/>
</dbReference>
<protein>
    <submittedName>
        <fullName evidence="9">4Fe-4S binding protein</fullName>
    </submittedName>
</protein>
<dbReference type="AlphaFoldDB" id="A0A369BMP9"/>
<dbReference type="Pfam" id="PF13237">
    <property type="entry name" value="Fer4_10"/>
    <property type="match status" value="1"/>
</dbReference>
<dbReference type="GO" id="GO:0005886">
    <property type="term" value="C:plasma membrane"/>
    <property type="evidence" value="ECO:0007669"/>
    <property type="project" value="TreeGrafter"/>
</dbReference>
<keyword evidence="10" id="KW-1185">Reference proteome</keyword>
<feature type="domain" description="4Fe-4S ferredoxin-type" evidence="8">
    <location>
        <begin position="161"/>
        <end position="190"/>
    </location>
</feature>
<sequence length="218" mass="24426">MKGFKKFIHQWAWLLLLAYCIIGLIYPFIGIAALICMLAPVALAFFKGRMWCGNFCPRGSFNDVILSRLSLKNRMPNFLKTAWFRNLFLVVLMSAFAIQLAVAWGNALAVSQVFIRMIIITTALAVVLGVAYNHRAWCMICPMGTMAHYAARTERVKSAIRHVSFNKGKCVGCKMCNKKCPVGIDVLCYKEKERVTNADCLKCGVCVEACPKRALNID</sequence>
<dbReference type="SUPFAM" id="SSF54862">
    <property type="entry name" value="4Fe-4S ferredoxins"/>
    <property type="match status" value="1"/>
</dbReference>
<keyword evidence="2" id="KW-0004">4Fe-4S</keyword>
<evidence type="ECO:0000256" key="1">
    <source>
        <dbReference type="ARBA" id="ARBA00022448"/>
    </source>
</evidence>
<dbReference type="InterPro" id="IPR017896">
    <property type="entry name" value="4Fe4S_Fe-S-bd"/>
</dbReference>
<keyword evidence="7" id="KW-0472">Membrane</keyword>
<comment type="caution">
    <text evidence="9">The sequence shown here is derived from an EMBL/GenBank/DDBJ whole genome shotgun (WGS) entry which is preliminary data.</text>
</comment>
<feature type="transmembrane region" description="Helical" evidence="7">
    <location>
        <begin position="12"/>
        <end position="45"/>
    </location>
</feature>
<keyword evidence="6" id="KW-0411">Iron-sulfur</keyword>
<feature type="transmembrane region" description="Helical" evidence="7">
    <location>
        <begin position="82"/>
        <end position="107"/>
    </location>
</feature>
<evidence type="ECO:0000313" key="9">
    <source>
        <dbReference type="EMBL" id="RCX20954.1"/>
    </source>
</evidence>
<evidence type="ECO:0000256" key="2">
    <source>
        <dbReference type="ARBA" id="ARBA00022485"/>
    </source>
</evidence>
<feature type="transmembrane region" description="Helical" evidence="7">
    <location>
        <begin position="113"/>
        <end position="133"/>
    </location>
</feature>
<evidence type="ECO:0000256" key="6">
    <source>
        <dbReference type="ARBA" id="ARBA00023014"/>
    </source>
</evidence>
<dbReference type="RefSeq" id="WP_114295901.1">
    <property type="nucleotide sequence ID" value="NZ_QPJT01000001.1"/>
</dbReference>
<dbReference type="PANTHER" id="PTHR30176:SF3">
    <property type="entry name" value="FERREDOXIN-TYPE PROTEIN NAPH"/>
    <property type="match status" value="1"/>
</dbReference>
<dbReference type="Gene3D" id="3.30.70.20">
    <property type="match status" value="1"/>
</dbReference>
<organism evidence="9 10">
    <name type="scientific">Anaerobacterium chartisolvens</name>
    <dbReference type="NCBI Taxonomy" id="1297424"/>
    <lineage>
        <taxon>Bacteria</taxon>
        <taxon>Bacillati</taxon>
        <taxon>Bacillota</taxon>
        <taxon>Clostridia</taxon>
        <taxon>Eubacteriales</taxon>
        <taxon>Oscillospiraceae</taxon>
        <taxon>Anaerobacterium</taxon>
    </lineage>
</organism>
<dbReference type="PANTHER" id="PTHR30176">
    <property type="entry name" value="FERREDOXIN-TYPE PROTEIN NAPH"/>
    <property type="match status" value="1"/>
</dbReference>
<keyword evidence="3" id="KW-0479">Metal-binding</keyword>